<organism evidence="1 2">
    <name type="scientific">Sphingopyxis lindanitolerans</name>
    <dbReference type="NCBI Taxonomy" id="2054227"/>
    <lineage>
        <taxon>Bacteria</taxon>
        <taxon>Pseudomonadati</taxon>
        <taxon>Pseudomonadota</taxon>
        <taxon>Alphaproteobacteria</taxon>
        <taxon>Sphingomonadales</taxon>
        <taxon>Sphingomonadaceae</taxon>
        <taxon>Sphingopyxis</taxon>
    </lineage>
</organism>
<sequence length="82" mass="8925">MERVDGPVGFAKRKPFSCAGIVEPVTRGHAKAGPGKAEDRLMADPDEAADFLGGIGPAKDNAFLPLRIFPRIVRKLDIIRQR</sequence>
<evidence type="ECO:0000313" key="1">
    <source>
        <dbReference type="EMBL" id="PQM28503.1"/>
    </source>
</evidence>
<gene>
    <name evidence="1" type="ORF">CVO77_08550</name>
</gene>
<dbReference type="AlphaFoldDB" id="A0A2S8B863"/>
<evidence type="ECO:0000313" key="2">
    <source>
        <dbReference type="Proteomes" id="UP000238954"/>
    </source>
</evidence>
<dbReference type="Proteomes" id="UP000238954">
    <property type="component" value="Chromosome"/>
</dbReference>
<dbReference type="EMBL" id="PHFW01000002">
    <property type="protein sequence ID" value="PQM28503.1"/>
    <property type="molecule type" value="Genomic_DNA"/>
</dbReference>
<accession>A0A2S8B863</accession>
<name>A0A2S8B863_9SPHN</name>
<protein>
    <submittedName>
        <fullName evidence="1">Uncharacterized protein</fullName>
    </submittedName>
</protein>
<proteinExistence type="predicted"/>
<comment type="caution">
    <text evidence="1">The sequence shown here is derived from an EMBL/GenBank/DDBJ whole genome shotgun (WGS) entry which is preliminary data.</text>
</comment>
<keyword evidence="2" id="KW-1185">Reference proteome</keyword>
<reference evidence="2" key="1">
    <citation type="submission" date="2017-11" db="EMBL/GenBank/DDBJ databases">
        <title>The complete genome sequence of Sphingopyxis pomeranensis sp. nov. strain WS5A3p.</title>
        <authorList>
            <person name="Kaminski M.A."/>
        </authorList>
    </citation>
    <scope>NUCLEOTIDE SEQUENCE [LARGE SCALE GENOMIC DNA]</scope>
    <source>
        <strain evidence="2">WS5A3p</strain>
    </source>
</reference>